<dbReference type="EMBL" id="RXGA01000001">
    <property type="protein sequence ID" value="RWX74043.1"/>
    <property type="molecule type" value="Genomic_DNA"/>
</dbReference>
<dbReference type="Pfam" id="PF07155">
    <property type="entry name" value="ECF-ribofla_trS"/>
    <property type="match status" value="1"/>
</dbReference>
<accession>A0A444L8Z6</accession>
<keyword evidence="1" id="KW-0812">Transmembrane</keyword>
<gene>
    <name evidence="2" type="ORF">Metus_0068</name>
</gene>
<feature type="transmembrane region" description="Helical" evidence="1">
    <location>
        <begin position="57"/>
        <end position="80"/>
    </location>
</feature>
<dbReference type="PANTHER" id="PTHR37815">
    <property type="entry name" value="UPF0397 PROTEIN BC_2624-RELATED"/>
    <property type="match status" value="1"/>
</dbReference>
<dbReference type="InterPro" id="IPR009825">
    <property type="entry name" value="ECF_substrate-spec-like"/>
</dbReference>
<feature type="transmembrane region" description="Helical" evidence="1">
    <location>
        <begin position="121"/>
        <end position="144"/>
    </location>
</feature>
<dbReference type="AlphaFoldDB" id="A0A444L8Z6"/>
<evidence type="ECO:0008006" key="4">
    <source>
        <dbReference type="Google" id="ProtNLM"/>
    </source>
</evidence>
<dbReference type="GO" id="GO:0016020">
    <property type="term" value="C:membrane"/>
    <property type="evidence" value="ECO:0007669"/>
    <property type="project" value="InterPro"/>
</dbReference>
<reference evidence="2 3" key="1">
    <citation type="submission" date="2018-12" db="EMBL/GenBank/DDBJ databases">
        <title>The complete genome of the methanogenic archaea of the candidate phylum Verstraetearchaeota, obtained from the metagenome of underground thermal water.</title>
        <authorList>
            <person name="Kadnikov V.V."/>
            <person name="Mardanov A.V."/>
            <person name="Beletsky A.V."/>
            <person name="Karnachuk O.V."/>
            <person name="Ravin N.V."/>
        </authorList>
    </citation>
    <scope>NUCLEOTIDE SEQUENCE [LARGE SCALE GENOMIC DNA]</scope>
    <source>
        <strain evidence="2">Ch88</strain>
    </source>
</reference>
<feature type="transmembrane region" description="Helical" evidence="1">
    <location>
        <begin position="26"/>
        <end position="45"/>
    </location>
</feature>
<dbReference type="Proteomes" id="UP000288215">
    <property type="component" value="Unassembled WGS sequence"/>
</dbReference>
<protein>
    <recommendedName>
        <fullName evidence="4">ECF transporter S component</fullName>
    </recommendedName>
</protein>
<proteinExistence type="predicted"/>
<keyword evidence="1" id="KW-1133">Transmembrane helix</keyword>
<comment type="caution">
    <text evidence="2">The sequence shown here is derived from an EMBL/GenBank/DDBJ whole genome shotgun (WGS) entry which is preliminary data.</text>
</comment>
<evidence type="ECO:0000313" key="2">
    <source>
        <dbReference type="EMBL" id="RWX74043.1"/>
    </source>
</evidence>
<feature type="transmembrane region" description="Helical" evidence="1">
    <location>
        <begin position="232"/>
        <end position="249"/>
    </location>
</feature>
<dbReference type="PANTHER" id="PTHR37815:SF3">
    <property type="entry name" value="UPF0397 PROTEIN SPR0429"/>
    <property type="match status" value="1"/>
</dbReference>
<feature type="transmembrane region" description="Helical" evidence="1">
    <location>
        <begin position="192"/>
        <end position="212"/>
    </location>
</feature>
<evidence type="ECO:0000256" key="1">
    <source>
        <dbReference type="SAM" id="Phobius"/>
    </source>
</evidence>
<name>A0A444L8Z6_METS7</name>
<sequence>MLISNRLPSFLGESNMRLAREVPVTAFYTSLVTVATVAFTIYVPATRGYFNVGESAVFLAALLGGARIGAFAGGVGSMLADLILGYYLFAPATLLIKGLEGFLLGALISRRPGLRERGWRLLSVAASAIVFMLVFAVGTLFYSGSSEVSIGLPWIGAYNFVVELSYAFWAIIGIAIAIVVAYASFSARQEAGYMTISALVSGSVMVIGYFLYEQLFLGYAAIAEVPFNIGQVLVGITIAIPAYASLKVISRRSNH</sequence>
<evidence type="ECO:0000313" key="3">
    <source>
        <dbReference type="Proteomes" id="UP000288215"/>
    </source>
</evidence>
<keyword evidence="1" id="KW-0472">Membrane</keyword>
<organism evidence="2 3">
    <name type="scientific">Methanosuratincola subterraneus</name>
    <dbReference type="NCBI Taxonomy" id="2593994"/>
    <lineage>
        <taxon>Archaea</taxon>
        <taxon>Thermoproteota</taxon>
        <taxon>Methanosuratincolia</taxon>
        <taxon>Candidatus Methanomethylicales</taxon>
        <taxon>Candidatus Methanomethylicaceae</taxon>
        <taxon>Candidatus Methanosuratincola (ex Vanwonterghem et al. 2016)</taxon>
    </lineage>
</organism>
<feature type="transmembrane region" description="Helical" evidence="1">
    <location>
        <begin position="86"/>
        <end position="109"/>
    </location>
</feature>
<feature type="transmembrane region" description="Helical" evidence="1">
    <location>
        <begin position="164"/>
        <end position="185"/>
    </location>
</feature>
<dbReference type="Gene3D" id="1.10.1760.20">
    <property type="match status" value="1"/>
</dbReference>